<dbReference type="EMBL" id="MF614100">
    <property type="protein sequence ID" value="ATI16444.1"/>
    <property type="molecule type" value="Genomic_DNA"/>
</dbReference>
<reference evidence="2" key="1">
    <citation type="submission" date="2017-08" db="EMBL/GenBank/DDBJ databases">
        <authorList>
            <person name="Zhao F."/>
            <person name="Pan X."/>
            <person name="Tong Y."/>
        </authorList>
    </citation>
    <scope>NUCLEOTIDE SEQUENCE [LARGE SCALE GENOMIC DNA]</scope>
</reference>
<dbReference type="Proteomes" id="UP000229963">
    <property type="component" value="Segment"/>
</dbReference>
<keyword evidence="2" id="KW-1185">Reference proteome</keyword>
<name>A0A291LBM0_9CAUD</name>
<dbReference type="RefSeq" id="YP_009792840.1">
    <property type="nucleotide sequence ID" value="NC_047862.1"/>
</dbReference>
<dbReference type="GeneID" id="54983049"/>
<evidence type="ECO:0000313" key="1">
    <source>
        <dbReference type="EMBL" id="ATI16444.1"/>
    </source>
</evidence>
<sequence length="312" mass="35994">MNSHDEGLIYAHMSQEDRARYTQRKIRVSDIADAMNNGFKAEPDLSPCHLPLLSDDALARIHAESEKWRDKYRERELEQELDQMRAAEATVSGYYVTLREIIGAMHVPHGWRGIMGLPQHVAWTEQVARELVAKADKAGAFDKAARLAEERVDLLERYVTNCDEKRLPYNWNVFRMPNGHLRDFVRGQENMEKLTRCDCNAERVAWFETRVQQETEQSLRWHTKRGEALRSKIQALAATGRIPTEIGQDLLDALTGREKPDSEGWIVWEWGYKPHNMPDDALVDIMLHNGAGNTLEAGVVEWSDVKQYRRAK</sequence>
<accession>A0A291LBM0</accession>
<evidence type="ECO:0000313" key="2">
    <source>
        <dbReference type="Proteomes" id="UP000229963"/>
    </source>
</evidence>
<organism evidence="1 2">
    <name type="scientific">Klebsiella phage vB_KpnS_IME279</name>
    <dbReference type="NCBI Taxonomy" id="2041211"/>
    <lineage>
        <taxon>Viruses</taxon>
        <taxon>Duplodnaviria</taxon>
        <taxon>Heunggongvirae</taxon>
        <taxon>Uroviricota</taxon>
        <taxon>Caudoviricetes</taxon>
        <taxon>Sortsnevirus</taxon>
        <taxon>Sortsnevirus IME279</taxon>
    </lineage>
</organism>
<dbReference type="KEGG" id="vg:54983049"/>
<protein>
    <submittedName>
        <fullName evidence="1">Uncharacterized protein</fullName>
    </submittedName>
</protein>
<proteinExistence type="predicted"/>